<gene>
    <name evidence="3" type="ORF">FVP77_14560</name>
</gene>
<dbReference type="GO" id="GO:0016831">
    <property type="term" value="F:carboxy-lyase activity"/>
    <property type="evidence" value="ECO:0007669"/>
    <property type="project" value="InterPro"/>
</dbReference>
<feature type="domain" description="Amidohydrolase-related" evidence="2">
    <location>
        <begin position="93"/>
        <end position="302"/>
    </location>
</feature>
<dbReference type="GO" id="GO:0019748">
    <property type="term" value="P:secondary metabolic process"/>
    <property type="evidence" value="ECO:0007669"/>
    <property type="project" value="TreeGrafter"/>
</dbReference>
<accession>A0A5C8HYI7</accession>
<reference evidence="3 4" key="1">
    <citation type="submission" date="2019-08" db="EMBL/GenBank/DDBJ databases">
        <authorList>
            <person name="Dong K."/>
        </authorList>
    </citation>
    <scope>NUCLEOTIDE SEQUENCE [LARGE SCALE GENOMIC DNA]</scope>
    <source>
        <strain evidence="3 4">JCM14558</strain>
    </source>
</reference>
<evidence type="ECO:0000313" key="4">
    <source>
        <dbReference type="Proteomes" id="UP000321034"/>
    </source>
</evidence>
<dbReference type="RefSeq" id="WP_147895279.1">
    <property type="nucleotide sequence ID" value="NZ_BAAANR010000001.1"/>
</dbReference>
<dbReference type="InterPro" id="IPR032465">
    <property type="entry name" value="ACMSD"/>
</dbReference>
<dbReference type="Gene3D" id="3.20.20.140">
    <property type="entry name" value="Metal-dependent hydrolases"/>
    <property type="match status" value="1"/>
</dbReference>
<dbReference type="SUPFAM" id="SSF51556">
    <property type="entry name" value="Metallo-dependent hydrolases"/>
    <property type="match status" value="1"/>
</dbReference>
<proteinExistence type="predicted"/>
<evidence type="ECO:0000256" key="1">
    <source>
        <dbReference type="ARBA" id="ARBA00023239"/>
    </source>
</evidence>
<evidence type="ECO:0000259" key="2">
    <source>
        <dbReference type="Pfam" id="PF04909"/>
    </source>
</evidence>
<dbReference type="OrthoDB" id="1407586at2"/>
<sequence length="303" mass="32319">MRIDTHLHIYADPARGLYEIENFPIIEYGEKADIPLAGVGGSVDDALAALDAAGFDYATVLGSYEVPGYPDLPDGLMHWPAEPHYGQYREDLAAYNRWVCEMAAPHDKLIPFVSANPAVMTSAESRDHLAEAFGDWGARGLKLHPIGIRAYPDDPGFDGVYDACIDADVPIVFHSGPDTRGRGFSEPGVFAALAASRPELKLVLAHLGGGSWRATAAVAAAHPQVMFDLSEIVIWIGASAGPSADDVAGLVHSIGVDRVVMGSDFPWYTPGVTAEIVESLPGFSRAERDAILGENAARLLKLG</sequence>
<dbReference type="Pfam" id="PF04909">
    <property type="entry name" value="Amidohydro_2"/>
    <property type="match status" value="1"/>
</dbReference>
<keyword evidence="3" id="KW-0378">Hydrolase</keyword>
<dbReference type="Proteomes" id="UP000321034">
    <property type="component" value="Unassembled WGS sequence"/>
</dbReference>
<protein>
    <submittedName>
        <fullName evidence="3">Amidohydrolase family protein</fullName>
    </submittedName>
</protein>
<organism evidence="3 4">
    <name type="scientific">Microbacterium hatanonis</name>
    <dbReference type="NCBI Taxonomy" id="404366"/>
    <lineage>
        <taxon>Bacteria</taxon>
        <taxon>Bacillati</taxon>
        <taxon>Actinomycetota</taxon>
        <taxon>Actinomycetes</taxon>
        <taxon>Micrococcales</taxon>
        <taxon>Microbacteriaceae</taxon>
        <taxon>Microbacterium</taxon>
    </lineage>
</organism>
<dbReference type="AlphaFoldDB" id="A0A5C8HYI7"/>
<keyword evidence="4" id="KW-1185">Reference proteome</keyword>
<dbReference type="GO" id="GO:0005737">
    <property type="term" value="C:cytoplasm"/>
    <property type="evidence" value="ECO:0007669"/>
    <property type="project" value="TreeGrafter"/>
</dbReference>
<dbReference type="InterPro" id="IPR006680">
    <property type="entry name" value="Amidohydro-rel"/>
</dbReference>
<evidence type="ECO:0000313" key="3">
    <source>
        <dbReference type="EMBL" id="TXK10081.1"/>
    </source>
</evidence>
<dbReference type="PANTHER" id="PTHR21240:SF28">
    <property type="entry name" value="ISO-OROTATE DECARBOXYLASE (EUROFUNG)"/>
    <property type="match status" value="1"/>
</dbReference>
<keyword evidence="1" id="KW-0456">Lyase</keyword>
<dbReference type="PANTHER" id="PTHR21240">
    <property type="entry name" value="2-AMINO-3-CARBOXYLMUCONATE-6-SEMIALDEHYDE DECARBOXYLASE"/>
    <property type="match status" value="1"/>
</dbReference>
<comment type="caution">
    <text evidence="3">The sequence shown here is derived from an EMBL/GenBank/DDBJ whole genome shotgun (WGS) entry which is preliminary data.</text>
</comment>
<name>A0A5C8HYI7_9MICO</name>
<dbReference type="InterPro" id="IPR032466">
    <property type="entry name" value="Metal_Hydrolase"/>
</dbReference>
<dbReference type="GO" id="GO:0016787">
    <property type="term" value="F:hydrolase activity"/>
    <property type="evidence" value="ECO:0007669"/>
    <property type="project" value="UniProtKB-KW"/>
</dbReference>
<dbReference type="EMBL" id="VRSV01000002">
    <property type="protein sequence ID" value="TXK10081.1"/>
    <property type="molecule type" value="Genomic_DNA"/>
</dbReference>